<gene>
    <name evidence="2" type="ORF">O3G_MSEX015239</name>
</gene>
<dbReference type="Proteomes" id="UP000791440">
    <property type="component" value="Unassembled WGS sequence"/>
</dbReference>
<sequence>MVGICVCAVPQADAVVSRGPGARVPAGERAEDGARAARTPLGGGPAQPGRPLLPRVRCVPRRTGLPRIPDHVPDSERRDECRRRVK</sequence>
<evidence type="ECO:0000313" key="3">
    <source>
        <dbReference type="Proteomes" id="UP000791440"/>
    </source>
</evidence>
<feature type="compositionally biased region" description="Basic and acidic residues" evidence="1">
    <location>
        <begin position="26"/>
        <end position="35"/>
    </location>
</feature>
<evidence type="ECO:0000256" key="1">
    <source>
        <dbReference type="SAM" id="MobiDB-lite"/>
    </source>
</evidence>
<keyword evidence="3" id="KW-1185">Reference proteome</keyword>
<proteinExistence type="predicted"/>
<evidence type="ECO:0000313" key="2">
    <source>
        <dbReference type="EMBL" id="KAG6465574.1"/>
    </source>
</evidence>
<protein>
    <submittedName>
        <fullName evidence="2">Uncharacterized protein</fullName>
    </submittedName>
</protein>
<dbReference type="AlphaFoldDB" id="A0A922D165"/>
<dbReference type="EMBL" id="JH669586">
    <property type="protein sequence ID" value="KAG6465574.1"/>
    <property type="molecule type" value="Genomic_DNA"/>
</dbReference>
<reference evidence="2" key="1">
    <citation type="journal article" date="2016" name="Insect Biochem. Mol. Biol.">
        <title>Multifaceted biological insights from a draft genome sequence of the tobacco hornworm moth, Manduca sexta.</title>
        <authorList>
            <person name="Kanost M.R."/>
            <person name="Arrese E.L."/>
            <person name="Cao X."/>
            <person name="Chen Y.R."/>
            <person name="Chellapilla S."/>
            <person name="Goldsmith M.R."/>
            <person name="Grosse-Wilde E."/>
            <person name="Heckel D.G."/>
            <person name="Herndon N."/>
            <person name="Jiang H."/>
            <person name="Papanicolaou A."/>
            <person name="Qu J."/>
            <person name="Soulages J.L."/>
            <person name="Vogel H."/>
            <person name="Walters J."/>
            <person name="Waterhouse R.M."/>
            <person name="Ahn S.J."/>
            <person name="Almeida F.C."/>
            <person name="An C."/>
            <person name="Aqrawi P."/>
            <person name="Bretschneider A."/>
            <person name="Bryant W.B."/>
            <person name="Bucks S."/>
            <person name="Chao H."/>
            <person name="Chevignon G."/>
            <person name="Christen J.M."/>
            <person name="Clarke D.F."/>
            <person name="Dittmer N.T."/>
            <person name="Ferguson L.C.F."/>
            <person name="Garavelou S."/>
            <person name="Gordon K.H.J."/>
            <person name="Gunaratna R.T."/>
            <person name="Han Y."/>
            <person name="Hauser F."/>
            <person name="He Y."/>
            <person name="Heidel-Fischer H."/>
            <person name="Hirsh A."/>
            <person name="Hu Y."/>
            <person name="Jiang H."/>
            <person name="Kalra D."/>
            <person name="Klinner C."/>
            <person name="Konig C."/>
            <person name="Kovar C."/>
            <person name="Kroll A.R."/>
            <person name="Kuwar S.S."/>
            <person name="Lee S.L."/>
            <person name="Lehman R."/>
            <person name="Li K."/>
            <person name="Li Z."/>
            <person name="Liang H."/>
            <person name="Lovelace S."/>
            <person name="Lu Z."/>
            <person name="Mansfield J.H."/>
            <person name="McCulloch K.J."/>
            <person name="Mathew T."/>
            <person name="Morton B."/>
            <person name="Muzny D.M."/>
            <person name="Neunemann D."/>
            <person name="Ongeri F."/>
            <person name="Pauchet Y."/>
            <person name="Pu L.L."/>
            <person name="Pyrousis I."/>
            <person name="Rao X.J."/>
            <person name="Redding A."/>
            <person name="Roesel C."/>
            <person name="Sanchez-Gracia A."/>
            <person name="Schaack S."/>
            <person name="Shukla A."/>
            <person name="Tetreau G."/>
            <person name="Wang Y."/>
            <person name="Xiong G.H."/>
            <person name="Traut W."/>
            <person name="Walsh T.K."/>
            <person name="Worley K.C."/>
            <person name="Wu D."/>
            <person name="Wu W."/>
            <person name="Wu Y.Q."/>
            <person name="Zhang X."/>
            <person name="Zou Z."/>
            <person name="Zucker H."/>
            <person name="Briscoe A.D."/>
            <person name="Burmester T."/>
            <person name="Clem R.J."/>
            <person name="Feyereisen R."/>
            <person name="Grimmelikhuijzen C.J.P."/>
            <person name="Hamodrakas S.J."/>
            <person name="Hansson B.S."/>
            <person name="Huguet E."/>
            <person name="Jermiin L.S."/>
            <person name="Lan Q."/>
            <person name="Lehman H.K."/>
            <person name="Lorenzen M."/>
            <person name="Merzendorfer H."/>
            <person name="Michalopoulos I."/>
            <person name="Morton D.B."/>
            <person name="Muthukrishnan S."/>
            <person name="Oakeshott J.G."/>
            <person name="Palmer W."/>
            <person name="Park Y."/>
            <person name="Passarelli A.L."/>
            <person name="Rozas J."/>
            <person name="Schwartz L.M."/>
            <person name="Smith W."/>
            <person name="Southgate A."/>
            <person name="Vilcinskas A."/>
            <person name="Vogt R."/>
            <person name="Wang P."/>
            <person name="Werren J."/>
            <person name="Yu X.Q."/>
            <person name="Zhou J.J."/>
            <person name="Brown S.J."/>
            <person name="Scherer S.E."/>
            <person name="Richards S."/>
            <person name="Blissard G.W."/>
        </authorList>
    </citation>
    <scope>NUCLEOTIDE SEQUENCE</scope>
</reference>
<organism evidence="2 3">
    <name type="scientific">Manduca sexta</name>
    <name type="common">Tobacco hawkmoth</name>
    <name type="synonym">Tobacco hornworm</name>
    <dbReference type="NCBI Taxonomy" id="7130"/>
    <lineage>
        <taxon>Eukaryota</taxon>
        <taxon>Metazoa</taxon>
        <taxon>Ecdysozoa</taxon>
        <taxon>Arthropoda</taxon>
        <taxon>Hexapoda</taxon>
        <taxon>Insecta</taxon>
        <taxon>Pterygota</taxon>
        <taxon>Neoptera</taxon>
        <taxon>Endopterygota</taxon>
        <taxon>Lepidoptera</taxon>
        <taxon>Glossata</taxon>
        <taxon>Ditrysia</taxon>
        <taxon>Bombycoidea</taxon>
        <taxon>Sphingidae</taxon>
        <taxon>Sphinginae</taxon>
        <taxon>Sphingini</taxon>
        <taxon>Manduca</taxon>
    </lineage>
</organism>
<name>A0A922D165_MANSE</name>
<comment type="caution">
    <text evidence="2">The sequence shown here is derived from an EMBL/GenBank/DDBJ whole genome shotgun (WGS) entry which is preliminary data.</text>
</comment>
<reference evidence="2" key="2">
    <citation type="submission" date="2020-12" db="EMBL/GenBank/DDBJ databases">
        <authorList>
            <person name="Kanost M."/>
        </authorList>
    </citation>
    <scope>NUCLEOTIDE SEQUENCE</scope>
</reference>
<accession>A0A922D165</accession>
<feature type="region of interest" description="Disordered" evidence="1">
    <location>
        <begin position="18"/>
        <end position="86"/>
    </location>
</feature>
<feature type="compositionally biased region" description="Basic and acidic residues" evidence="1">
    <location>
        <begin position="68"/>
        <end position="86"/>
    </location>
</feature>